<organism evidence="16 17">
    <name type="scientific">Corynebacterium alimapuense</name>
    <dbReference type="NCBI Taxonomy" id="1576874"/>
    <lineage>
        <taxon>Bacteria</taxon>
        <taxon>Bacillati</taxon>
        <taxon>Actinomycetota</taxon>
        <taxon>Actinomycetes</taxon>
        <taxon>Mycobacteriales</taxon>
        <taxon>Corynebacteriaceae</taxon>
        <taxon>Corynebacterium</taxon>
    </lineage>
</organism>
<dbReference type="Pfam" id="PF01634">
    <property type="entry name" value="HisG"/>
    <property type="match status" value="1"/>
</dbReference>
<keyword evidence="9 13" id="KW-0479">Metal-binding</keyword>
<accession>A0A3M8K8Q2</accession>
<dbReference type="UniPathway" id="UPA00031">
    <property type="reaction ID" value="UER00006"/>
</dbReference>
<evidence type="ECO:0000256" key="10">
    <source>
        <dbReference type="ARBA" id="ARBA00022842"/>
    </source>
</evidence>
<dbReference type="PANTHER" id="PTHR21403:SF8">
    <property type="entry name" value="ATP PHOSPHORIBOSYLTRANSFERASE"/>
    <property type="match status" value="1"/>
</dbReference>
<dbReference type="Gene3D" id="3.40.190.10">
    <property type="entry name" value="Periplasmic binding protein-like II"/>
    <property type="match status" value="2"/>
</dbReference>
<evidence type="ECO:0000256" key="1">
    <source>
        <dbReference type="ARBA" id="ARBA00000915"/>
    </source>
</evidence>
<dbReference type="NCBIfam" id="TIGR00070">
    <property type="entry name" value="hisG"/>
    <property type="match status" value="1"/>
</dbReference>
<dbReference type="InterPro" id="IPR020621">
    <property type="entry name" value="ATP-PRT_HisG_long"/>
</dbReference>
<keyword evidence="13" id="KW-0963">Cytoplasm</keyword>
<dbReference type="EMBL" id="PTJO01000003">
    <property type="protein sequence ID" value="RNE49155.1"/>
    <property type="molecule type" value="Genomic_DNA"/>
</dbReference>
<dbReference type="GO" id="GO:0005524">
    <property type="term" value="F:ATP binding"/>
    <property type="evidence" value="ECO:0007669"/>
    <property type="project" value="UniProtKB-KW"/>
</dbReference>
<evidence type="ECO:0000256" key="13">
    <source>
        <dbReference type="HAMAP-Rule" id="MF_00079"/>
    </source>
</evidence>
<evidence type="ECO:0000259" key="15">
    <source>
        <dbReference type="Pfam" id="PF08029"/>
    </source>
</evidence>
<comment type="pathway">
    <text evidence="2 13">Amino-acid biosynthesis; L-histidine biosynthesis; L-histidine from 5-phospho-alpha-D-ribose 1-diphosphate: step 1/9.</text>
</comment>
<dbReference type="Pfam" id="PF08029">
    <property type="entry name" value="HisG_C"/>
    <property type="match status" value="1"/>
</dbReference>
<dbReference type="SUPFAM" id="SSF53850">
    <property type="entry name" value="Periplasmic binding protein-like II"/>
    <property type="match status" value="1"/>
</dbReference>
<comment type="caution">
    <text evidence="16">The sequence shown here is derived from an EMBL/GenBank/DDBJ whole genome shotgun (WGS) entry which is preliminary data.</text>
</comment>
<evidence type="ECO:0000259" key="14">
    <source>
        <dbReference type="Pfam" id="PF01634"/>
    </source>
</evidence>
<evidence type="ECO:0000256" key="3">
    <source>
        <dbReference type="ARBA" id="ARBA00007955"/>
    </source>
</evidence>
<evidence type="ECO:0000256" key="2">
    <source>
        <dbReference type="ARBA" id="ARBA00004667"/>
    </source>
</evidence>
<keyword evidence="13" id="KW-0547">Nucleotide-binding</keyword>
<reference evidence="16 17" key="1">
    <citation type="submission" date="2018-02" db="EMBL/GenBank/DDBJ databases">
        <title>Corynebacterium alimpuense sp. nov., a marine obligate actinomycete isolated from sediments of Valparaiso bay, Chile.</title>
        <authorList>
            <person name="Claverias F."/>
            <person name="Gonzales-Siles L."/>
            <person name="Salva-Serra F."/>
            <person name="Inganaes E."/>
            <person name="Molin K."/>
            <person name="Cumsille A."/>
            <person name="Undabarrena A."/>
            <person name="Couve E."/>
            <person name="Moore E.R.B."/>
            <person name="Gomila M."/>
            <person name="Camara B."/>
        </authorList>
    </citation>
    <scope>NUCLEOTIDE SEQUENCE [LARGE SCALE GENOMIC DNA]</scope>
    <source>
        <strain evidence="16 17">CCUG 69366</strain>
    </source>
</reference>
<keyword evidence="8 13" id="KW-0808">Transferase</keyword>
<name>A0A3M8K8Q2_9CORY</name>
<gene>
    <name evidence="13" type="primary">hisG</name>
    <name evidence="16" type="ORF">C5L39_01855</name>
</gene>
<feature type="domain" description="Histidine biosynthesis HisG C-terminal" evidence="15">
    <location>
        <begin position="206"/>
        <end position="276"/>
    </location>
</feature>
<dbReference type="PROSITE" id="PS01316">
    <property type="entry name" value="ATP_P_PHORIBOSYLTR"/>
    <property type="match status" value="1"/>
</dbReference>
<proteinExistence type="inferred from homology"/>
<dbReference type="SUPFAM" id="SSF54913">
    <property type="entry name" value="GlnB-like"/>
    <property type="match status" value="1"/>
</dbReference>
<keyword evidence="13" id="KW-0067">ATP-binding</keyword>
<dbReference type="InterPro" id="IPR015867">
    <property type="entry name" value="N-reg_PII/ATP_PRibTrfase_C"/>
</dbReference>
<feature type="domain" description="ATP phosphoribosyltransferase catalytic" evidence="14">
    <location>
        <begin position="49"/>
        <end position="190"/>
    </location>
</feature>
<keyword evidence="11 13" id="KW-0368">Histidine biosynthesis</keyword>
<evidence type="ECO:0000313" key="17">
    <source>
        <dbReference type="Proteomes" id="UP000266975"/>
    </source>
</evidence>
<dbReference type="GO" id="GO:0000105">
    <property type="term" value="P:L-histidine biosynthetic process"/>
    <property type="evidence" value="ECO:0007669"/>
    <property type="project" value="UniProtKB-UniRule"/>
</dbReference>
<evidence type="ECO:0000256" key="7">
    <source>
        <dbReference type="ARBA" id="ARBA00022676"/>
    </source>
</evidence>
<dbReference type="GO" id="GO:0003879">
    <property type="term" value="F:ATP phosphoribosyltransferase activity"/>
    <property type="evidence" value="ECO:0007669"/>
    <property type="project" value="UniProtKB-UniRule"/>
</dbReference>
<protein>
    <recommendedName>
        <fullName evidence="5 13">ATP phosphoribosyltransferase</fullName>
        <shortName evidence="13">ATP-PRT</shortName>
        <shortName evidence="13">ATP-PRTase</shortName>
        <ecNumber evidence="4 13">2.4.2.17</ecNumber>
    </recommendedName>
</protein>
<dbReference type="GO" id="GO:0005737">
    <property type="term" value="C:cytoplasm"/>
    <property type="evidence" value="ECO:0007669"/>
    <property type="project" value="UniProtKB-SubCell"/>
</dbReference>
<dbReference type="NCBIfam" id="TIGR03455">
    <property type="entry name" value="HisG_C-term"/>
    <property type="match status" value="1"/>
</dbReference>
<dbReference type="InterPro" id="IPR013820">
    <property type="entry name" value="ATP_PRibTrfase_cat"/>
</dbReference>
<dbReference type="Proteomes" id="UP000266975">
    <property type="component" value="Unassembled WGS sequence"/>
</dbReference>
<keyword evidence="17" id="KW-1185">Reference proteome</keyword>
<comment type="cofactor">
    <cofactor evidence="13">
        <name>Mg(2+)</name>
        <dbReference type="ChEBI" id="CHEBI:18420"/>
    </cofactor>
</comment>
<evidence type="ECO:0000256" key="6">
    <source>
        <dbReference type="ARBA" id="ARBA00022605"/>
    </source>
</evidence>
<dbReference type="InterPro" id="IPR011322">
    <property type="entry name" value="N-reg_PII-like_a/b"/>
</dbReference>
<dbReference type="OrthoDB" id="9801867at2"/>
<evidence type="ECO:0000256" key="9">
    <source>
        <dbReference type="ARBA" id="ARBA00022723"/>
    </source>
</evidence>
<dbReference type="EC" id="2.4.2.17" evidence="4 13"/>
<evidence type="ECO:0000256" key="12">
    <source>
        <dbReference type="ARBA" id="ARBA00024861"/>
    </source>
</evidence>
<comment type="similarity">
    <text evidence="3 13">Belongs to the ATP phosphoribosyltransferase family. Long subfamily.</text>
</comment>
<dbReference type="InterPro" id="IPR013115">
    <property type="entry name" value="HisG_C"/>
</dbReference>
<dbReference type="PANTHER" id="PTHR21403">
    <property type="entry name" value="ATP PHOSPHORIBOSYLTRANSFERASE ATP-PRTASE"/>
    <property type="match status" value="1"/>
</dbReference>
<comment type="subcellular location">
    <subcellularLocation>
        <location evidence="13">Cytoplasm</location>
    </subcellularLocation>
</comment>
<keyword evidence="10 13" id="KW-0460">Magnesium</keyword>
<dbReference type="InterPro" id="IPR001348">
    <property type="entry name" value="ATP_PRibTrfase_HisG"/>
</dbReference>
<comment type="catalytic activity">
    <reaction evidence="1 13">
        <text>1-(5-phospho-beta-D-ribosyl)-ATP + diphosphate = 5-phospho-alpha-D-ribose 1-diphosphate + ATP</text>
        <dbReference type="Rhea" id="RHEA:18473"/>
        <dbReference type="ChEBI" id="CHEBI:30616"/>
        <dbReference type="ChEBI" id="CHEBI:33019"/>
        <dbReference type="ChEBI" id="CHEBI:58017"/>
        <dbReference type="ChEBI" id="CHEBI:73183"/>
        <dbReference type="EC" id="2.4.2.17"/>
    </reaction>
</comment>
<comment type="activity regulation">
    <text evidence="13">Feedback inhibited by histidine.</text>
</comment>
<dbReference type="AlphaFoldDB" id="A0A3M8K8Q2"/>
<dbReference type="CDD" id="cd13591">
    <property type="entry name" value="PBP2_HisGL1"/>
    <property type="match status" value="1"/>
</dbReference>
<dbReference type="RefSeq" id="WP_123047203.1">
    <property type="nucleotide sequence ID" value="NZ_PTJO01000003.1"/>
</dbReference>
<dbReference type="InterPro" id="IPR018198">
    <property type="entry name" value="ATP_PRibTrfase_CS"/>
</dbReference>
<evidence type="ECO:0000256" key="5">
    <source>
        <dbReference type="ARBA" id="ARBA00020998"/>
    </source>
</evidence>
<dbReference type="GO" id="GO:0000287">
    <property type="term" value="F:magnesium ion binding"/>
    <property type="evidence" value="ECO:0007669"/>
    <property type="project" value="UniProtKB-UniRule"/>
</dbReference>
<evidence type="ECO:0000256" key="8">
    <source>
        <dbReference type="ARBA" id="ARBA00022679"/>
    </source>
</evidence>
<dbReference type="Gene3D" id="3.30.70.120">
    <property type="match status" value="1"/>
</dbReference>
<evidence type="ECO:0000256" key="4">
    <source>
        <dbReference type="ARBA" id="ARBA00011946"/>
    </source>
</evidence>
<keyword evidence="6 13" id="KW-0028">Amino-acid biosynthesis</keyword>
<evidence type="ECO:0000313" key="16">
    <source>
        <dbReference type="EMBL" id="RNE49155.1"/>
    </source>
</evidence>
<sequence>MIKIAVPNKGSLSEAAVEILSEAGYKGRGDTKALAVFDEANDVEFFFLRPKDIAIYVANGKLDLGITGRDLAGDSGAKVQEVLPLGFGGSTFRYAAPVGEQWSVDDLDGKRIATSYPNLVREDLAARGFNADIIRLDGAVEISIKLGVADVIADVVSSGNTLRRQGLAPFGEPLVDSEAVIVSRTGVEITPEQRVLLARIEGILHAQNYLMIDYNISRDLLDSAAEITPGLSGPTVSPLAREDMVAVRALIPRKKANDVMDLLSTLGAQAILASELRIVRL</sequence>
<keyword evidence="7 13" id="KW-0328">Glycosyltransferase</keyword>
<comment type="function">
    <text evidence="12 13">Catalyzes the condensation of ATP and 5-phosphoribose 1-diphosphate to form N'-(5'-phosphoribosyl)-ATP (PR-ATP). Has a crucial role in the pathway because the rate of histidine biosynthesis seems to be controlled primarily by regulation of HisG enzymatic activity.</text>
</comment>
<evidence type="ECO:0000256" key="11">
    <source>
        <dbReference type="ARBA" id="ARBA00023102"/>
    </source>
</evidence>
<dbReference type="HAMAP" id="MF_00079">
    <property type="entry name" value="HisG_Long"/>
    <property type="match status" value="1"/>
</dbReference>